<dbReference type="Proteomes" id="UP000727490">
    <property type="component" value="Unassembled WGS sequence"/>
</dbReference>
<evidence type="ECO:0000259" key="1">
    <source>
        <dbReference type="SMART" id="SM00464"/>
    </source>
</evidence>
<dbReference type="InterPro" id="IPR003111">
    <property type="entry name" value="Lon_prtase_N"/>
</dbReference>
<comment type="caution">
    <text evidence="2">The sequence shown here is derived from an EMBL/GenBank/DDBJ whole genome shotgun (WGS) entry which is preliminary data.</text>
</comment>
<reference evidence="2 3" key="1">
    <citation type="journal article" date="2020" name="Syst. Appl. Microbiol.">
        <title>Arthrospiribacter ruber gen. nov., sp. nov., a novel bacterium isolated from Arthrospira cultures.</title>
        <authorList>
            <person name="Waleron M."/>
            <person name="Misztak A."/>
            <person name="Waleron M.M."/>
            <person name="Furmaniak M."/>
            <person name="Mrozik A."/>
            <person name="Waleron K."/>
        </authorList>
    </citation>
    <scope>NUCLEOTIDE SEQUENCE [LARGE SCALE GENOMIC DNA]</scope>
    <source>
        <strain evidence="2 3">DPMB0001</strain>
    </source>
</reference>
<keyword evidence="3" id="KW-1185">Reference proteome</keyword>
<evidence type="ECO:0000313" key="3">
    <source>
        <dbReference type="Proteomes" id="UP000727490"/>
    </source>
</evidence>
<name>A0A951J2X2_9BACT</name>
<feature type="domain" description="Lon N-terminal" evidence="1">
    <location>
        <begin position="4"/>
        <end position="179"/>
    </location>
</feature>
<dbReference type="RefSeq" id="WP_219294392.1">
    <property type="nucleotide sequence ID" value="NZ_RPHB01000019.1"/>
</dbReference>
<dbReference type="EMBL" id="RPHB01000019">
    <property type="protein sequence ID" value="MBW3470519.1"/>
    <property type="molecule type" value="Genomic_DNA"/>
</dbReference>
<dbReference type="Pfam" id="PF02190">
    <property type="entry name" value="LON_substr_bdg"/>
    <property type="match status" value="1"/>
</dbReference>
<gene>
    <name evidence="2" type="ORF">EGN73_22320</name>
</gene>
<dbReference type="AlphaFoldDB" id="A0A951J2X2"/>
<protein>
    <submittedName>
        <fullName evidence="2">Peptidase</fullName>
    </submittedName>
</protein>
<organism evidence="2 3">
    <name type="scientific">Arthrospiribacter ruber</name>
    <dbReference type="NCBI Taxonomy" id="2487934"/>
    <lineage>
        <taxon>Bacteria</taxon>
        <taxon>Pseudomonadati</taxon>
        <taxon>Bacteroidota</taxon>
        <taxon>Cytophagia</taxon>
        <taxon>Cytophagales</taxon>
        <taxon>Cyclobacteriaceae</taxon>
        <taxon>Arthrospiribacter</taxon>
    </lineage>
</organism>
<sequence length="208" mass="24117">MSSYIPLFPLKLVAFPSEQVNLHIFEPRYRQLIHDIKESGGLFGIAVYIDKLMPFGTEVRLQEISKVYEDGRMDVKTLGVRVFEVITFDNPASGKLYAGGKVVYQENDPSVAKNIYDEFVFFLKEFFRLIGYEIDLSSALFSSFTVAHKLGLKIEEEYELLRISSEADRQQFLIKHLKRILPVMRDLEKAKDRIKQNGHFKNLDPLDF</sequence>
<evidence type="ECO:0000313" key="2">
    <source>
        <dbReference type="EMBL" id="MBW3470519.1"/>
    </source>
</evidence>
<dbReference type="SMART" id="SM00464">
    <property type="entry name" value="LON"/>
    <property type="match status" value="1"/>
</dbReference>
<accession>A0A951J2X2</accession>
<proteinExistence type="predicted"/>